<keyword evidence="2 7" id="KW-0418">Kinase</keyword>
<accession>A0ABP7FY64</accession>
<feature type="region of interest" description="Disordered" evidence="4">
    <location>
        <begin position="1"/>
        <end position="88"/>
    </location>
</feature>
<keyword evidence="3" id="KW-0902">Two-component regulatory system</keyword>
<feature type="compositionally biased region" description="Basic and acidic residues" evidence="4">
    <location>
        <begin position="38"/>
        <end position="62"/>
    </location>
</feature>
<dbReference type="InterPro" id="IPR050482">
    <property type="entry name" value="Sensor_HK_TwoCompSys"/>
</dbReference>
<evidence type="ECO:0000259" key="6">
    <source>
        <dbReference type="SMART" id="SM00387"/>
    </source>
</evidence>
<comment type="caution">
    <text evidence="7">The sequence shown here is derived from an EMBL/GenBank/DDBJ whole genome shotgun (WGS) entry which is preliminary data.</text>
</comment>
<dbReference type="InterPro" id="IPR011712">
    <property type="entry name" value="Sig_transdc_His_kin_sub3_dim/P"/>
</dbReference>
<dbReference type="RefSeq" id="WP_345652162.1">
    <property type="nucleotide sequence ID" value="NZ_BAABEP010000048.1"/>
</dbReference>
<dbReference type="EMBL" id="BAABEP010000048">
    <property type="protein sequence ID" value="GAA3749112.1"/>
    <property type="molecule type" value="Genomic_DNA"/>
</dbReference>
<feature type="domain" description="GAF" evidence="5">
    <location>
        <begin position="105"/>
        <end position="252"/>
    </location>
</feature>
<dbReference type="SUPFAM" id="SSF55781">
    <property type="entry name" value="GAF domain-like"/>
    <property type="match status" value="2"/>
</dbReference>
<dbReference type="Gene3D" id="3.30.450.40">
    <property type="match status" value="2"/>
</dbReference>
<evidence type="ECO:0000256" key="3">
    <source>
        <dbReference type="ARBA" id="ARBA00023012"/>
    </source>
</evidence>
<evidence type="ECO:0000259" key="5">
    <source>
        <dbReference type="SMART" id="SM00065"/>
    </source>
</evidence>
<dbReference type="Pfam" id="PF07730">
    <property type="entry name" value="HisKA_3"/>
    <property type="match status" value="1"/>
</dbReference>
<dbReference type="Gene3D" id="1.20.5.1930">
    <property type="match status" value="1"/>
</dbReference>
<evidence type="ECO:0000313" key="7">
    <source>
        <dbReference type="EMBL" id="GAA3749112.1"/>
    </source>
</evidence>
<evidence type="ECO:0000256" key="2">
    <source>
        <dbReference type="ARBA" id="ARBA00022777"/>
    </source>
</evidence>
<dbReference type="GO" id="GO:0016301">
    <property type="term" value="F:kinase activity"/>
    <property type="evidence" value="ECO:0007669"/>
    <property type="project" value="UniProtKB-KW"/>
</dbReference>
<feature type="compositionally biased region" description="Gly residues" evidence="4">
    <location>
        <begin position="1"/>
        <end position="21"/>
    </location>
</feature>
<name>A0ABP7FY64_9ACTN</name>
<gene>
    <name evidence="7" type="ORF">GCM10023082_51540</name>
</gene>
<dbReference type="InterPro" id="IPR036890">
    <property type="entry name" value="HATPase_C_sf"/>
</dbReference>
<dbReference type="Gene3D" id="3.30.565.10">
    <property type="entry name" value="Histidine kinase-like ATPase, C-terminal domain"/>
    <property type="match status" value="1"/>
</dbReference>
<keyword evidence="8" id="KW-1185">Reference proteome</keyword>
<dbReference type="PANTHER" id="PTHR24421">
    <property type="entry name" value="NITRATE/NITRITE SENSOR PROTEIN NARX-RELATED"/>
    <property type="match status" value="1"/>
</dbReference>
<dbReference type="SMART" id="SM00387">
    <property type="entry name" value="HATPase_c"/>
    <property type="match status" value="1"/>
</dbReference>
<proteinExistence type="predicted"/>
<dbReference type="InterPro" id="IPR003018">
    <property type="entry name" value="GAF"/>
</dbReference>
<dbReference type="PANTHER" id="PTHR24421:SF56">
    <property type="entry name" value="OXYGEN SENSOR HISTIDINE KINASE RESPONSE REGULATOR DOST"/>
    <property type="match status" value="1"/>
</dbReference>
<dbReference type="Pfam" id="PF13185">
    <property type="entry name" value="GAF_2"/>
    <property type="match status" value="2"/>
</dbReference>
<protein>
    <submittedName>
        <fullName evidence="7">Two-component system sensor histidine kinase</fullName>
    </submittedName>
</protein>
<evidence type="ECO:0000256" key="4">
    <source>
        <dbReference type="SAM" id="MobiDB-lite"/>
    </source>
</evidence>
<evidence type="ECO:0000313" key="8">
    <source>
        <dbReference type="Proteomes" id="UP001499884"/>
    </source>
</evidence>
<evidence type="ECO:0000256" key="1">
    <source>
        <dbReference type="ARBA" id="ARBA00022679"/>
    </source>
</evidence>
<organism evidence="7 8">
    <name type="scientific">Streptomyces tremellae</name>
    <dbReference type="NCBI Taxonomy" id="1124239"/>
    <lineage>
        <taxon>Bacteria</taxon>
        <taxon>Bacillati</taxon>
        <taxon>Actinomycetota</taxon>
        <taxon>Actinomycetes</taxon>
        <taxon>Kitasatosporales</taxon>
        <taxon>Streptomycetaceae</taxon>
        <taxon>Streptomyces</taxon>
    </lineage>
</organism>
<dbReference type="Proteomes" id="UP001499884">
    <property type="component" value="Unassembled WGS sequence"/>
</dbReference>
<dbReference type="InterPro" id="IPR029016">
    <property type="entry name" value="GAF-like_dom_sf"/>
</dbReference>
<dbReference type="SMART" id="SM00065">
    <property type="entry name" value="GAF"/>
    <property type="match status" value="2"/>
</dbReference>
<dbReference type="CDD" id="cd16917">
    <property type="entry name" value="HATPase_UhpB-NarQ-NarX-like"/>
    <property type="match status" value="1"/>
</dbReference>
<dbReference type="Pfam" id="PF02518">
    <property type="entry name" value="HATPase_c"/>
    <property type="match status" value="1"/>
</dbReference>
<keyword evidence="1" id="KW-0808">Transferase</keyword>
<sequence>MGSASGSGPGTGLPRGSGGRPPAGPSDDHRSPAGAENGGDKPAAEDSGRRSAEAENSDRAPAPEDSGAGPAAGRARRAARRSGDATPLPSQELLDAVLAVGKGLELPRVLHQIVEAAVDLVNAEYGALGVIGEDQRLSEFVPVGLTTGQYAAIGPLPEGHGLLGELIRHPRTLRLSDLAGHPSATGFPPHHPPMRSFLGVPVKVRGEVFGNLYLTEKRGPGGFTQEDETLLSTLADAAGIAIDNARLYERSRSQRSWMEANAEIVAELLSGADDTAVLGLMLERARTILDADLGSVALPVADSDDLHVALASGLDAEEHQGLVLPVRDSFMGAAVGAPAPVTSTDVEHDARATEGPPRWSGLGPAVAVPLGTGDSPRGVILLARRARRAPFTRLETEPLMAFAGQATLAMELAERRREAEQLALLRDRDRIARDLHDLAIQRLFATGMTVQSALRFVDHPEAADRLVRAVDDLDETVKIIRSTIFSLRSRDPARRTGLRARTVALVEQSAASLGFRPSLRMEGLIDTDVAGGVADDVVAVLGEALTNVARHAHASSVDVSLVVRANTLTLTVRDDGAGIVGRGRRGGLRNLAERAEELHGDLSVDTAPGKGTCLVWRVPARPE</sequence>
<reference evidence="8" key="1">
    <citation type="journal article" date="2019" name="Int. J. Syst. Evol. Microbiol.">
        <title>The Global Catalogue of Microorganisms (GCM) 10K type strain sequencing project: providing services to taxonomists for standard genome sequencing and annotation.</title>
        <authorList>
            <consortium name="The Broad Institute Genomics Platform"/>
            <consortium name="The Broad Institute Genome Sequencing Center for Infectious Disease"/>
            <person name="Wu L."/>
            <person name="Ma J."/>
        </authorList>
    </citation>
    <scope>NUCLEOTIDE SEQUENCE [LARGE SCALE GENOMIC DNA]</scope>
    <source>
        <strain evidence="8">JCM 30846</strain>
    </source>
</reference>
<feature type="domain" description="Histidine kinase/HSP90-like ATPase" evidence="6">
    <location>
        <begin position="532"/>
        <end position="622"/>
    </location>
</feature>
<dbReference type="InterPro" id="IPR003594">
    <property type="entry name" value="HATPase_dom"/>
</dbReference>
<dbReference type="SUPFAM" id="SSF55874">
    <property type="entry name" value="ATPase domain of HSP90 chaperone/DNA topoisomerase II/histidine kinase"/>
    <property type="match status" value="1"/>
</dbReference>
<feature type="domain" description="GAF" evidence="5">
    <location>
        <begin position="273"/>
        <end position="420"/>
    </location>
</feature>